<dbReference type="PROSITE" id="PS00027">
    <property type="entry name" value="HOMEOBOX_1"/>
    <property type="match status" value="1"/>
</dbReference>
<dbReference type="PANTHER" id="PTHR45714">
    <property type="entry name" value="HOMEOBOX-LEUCINE ZIPPER PROTEIN HAT14"/>
    <property type="match status" value="1"/>
</dbReference>
<proteinExistence type="inferred from homology"/>
<dbReference type="Pfam" id="PF02183">
    <property type="entry name" value="HALZ"/>
    <property type="match status" value="1"/>
</dbReference>
<dbReference type="AlphaFoldDB" id="A0AA39D6W8"/>
<feature type="DNA-binding region" description="Homeobox" evidence="8">
    <location>
        <begin position="128"/>
        <end position="187"/>
    </location>
</feature>
<evidence type="ECO:0000313" key="12">
    <source>
        <dbReference type="EMBL" id="KAJ9674138.1"/>
    </source>
</evidence>
<reference evidence="12 13" key="1">
    <citation type="journal article" date="2023" name="BMC Biotechnol.">
        <title>Vitis rotundifolia cv Carlos genome sequencing.</title>
        <authorList>
            <person name="Huff M."/>
            <person name="Hulse-Kemp A."/>
            <person name="Scheffler B."/>
            <person name="Youngblood R."/>
            <person name="Simpson S."/>
            <person name="Babiker E."/>
            <person name="Staton M."/>
        </authorList>
    </citation>
    <scope>NUCLEOTIDE SEQUENCE [LARGE SCALE GENOMIC DNA]</scope>
    <source>
        <tissue evidence="12">Leaf</tissue>
    </source>
</reference>
<evidence type="ECO:0000256" key="7">
    <source>
        <dbReference type="ARBA" id="ARBA00023242"/>
    </source>
</evidence>
<keyword evidence="5 8" id="KW-0371">Homeobox</keyword>
<gene>
    <name evidence="12" type="ORF">PVL29_023596</name>
</gene>
<dbReference type="GO" id="GO:0000981">
    <property type="term" value="F:DNA-binding transcription factor activity, RNA polymerase II-specific"/>
    <property type="evidence" value="ECO:0007669"/>
    <property type="project" value="InterPro"/>
</dbReference>
<dbReference type="SMART" id="SM00389">
    <property type="entry name" value="HOX"/>
    <property type="match status" value="1"/>
</dbReference>
<comment type="subcellular location">
    <subcellularLocation>
        <location evidence="1 8 9">Nucleus</location>
    </subcellularLocation>
</comment>
<protein>
    <recommendedName>
        <fullName evidence="11">Homeobox domain-containing protein</fullName>
    </recommendedName>
</protein>
<dbReference type="InterPro" id="IPR017970">
    <property type="entry name" value="Homeobox_CS"/>
</dbReference>
<evidence type="ECO:0000256" key="6">
    <source>
        <dbReference type="ARBA" id="ARBA00023163"/>
    </source>
</evidence>
<dbReference type="GO" id="GO:0043565">
    <property type="term" value="F:sequence-specific DNA binding"/>
    <property type="evidence" value="ECO:0007669"/>
    <property type="project" value="InterPro"/>
</dbReference>
<keyword evidence="10" id="KW-0175">Coiled coil</keyword>
<keyword evidence="3" id="KW-0805">Transcription regulation</keyword>
<dbReference type="Pfam" id="PF00046">
    <property type="entry name" value="Homeodomain"/>
    <property type="match status" value="1"/>
</dbReference>
<name>A0AA39D6W8_VITRO</name>
<dbReference type="PANTHER" id="PTHR45714:SF24">
    <property type="entry name" value="HOMEOBOX DOMAIN-CONTAINING PROTEIN"/>
    <property type="match status" value="1"/>
</dbReference>
<evidence type="ECO:0000256" key="9">
    <source>
        <dbReference type="RuleBase" id="RU000682"/>
    </source>
</evidence>
<dbReference type="InterPro" id="IPR050762">
    <property type="entry name" value="HD-ZIP_Homeobox_LZ_Class_II"/>
</dbReference>
<dbReference type="SUPFAM" id="SSF46689">
    <property type="entry name" value="Homeodomain-like"/>
    <property type="match status" value="1"/>
</dbReference>
<dbReference type="FunFam" id="1.10.10.60:FF:000577">
    <property type="entry name" value="Homeobox-leucine zipper protein 18"/>
    <property type="match status" value="1"/>
</dbReference>
<dbReference type="GO" id="GO:0005634">
    <property type="term" value="C:nucleus"/>
    <property type="evidence" value="ECO:0007669"/>
    <property type="project" value="UniProtKB-SubCell"/>
</dbReference>
<accession>A0AA39D6W8</accession>
<dbReference type="InterPro" id="IPR009057">
    <property type="entry name" value="Homeodomain-like_sf"/>
</dbReference>
<dbReference type="InterPro" id="IPR001356">
    <property type="entry name" value="HD"/>
</dbReference>
<feature type="domain" description="Homeobox" evidence="11">
    <location>
        <begin position="126"/>
        <end position="186"/>
    </location>
</feature>
<dbReference type="InterPro" id="IPR003106">
    <property type="entry name" value="Leu_zip_homeo"/>
</dbReference>
<dbReference type="Proteomes" id="UP001168098">
    <property type="component" value="Unassembled WGS sequence"/>
</dbReference>
<evidence type="ECO:0000256" key="3">
    <source>
        <dbReference type="ARBA" id="ARBA00023015"/>
    </source>
</evidence>
<keyword evidence="4 8" id="KW-0238">DNA-binding</keyword>
<evidence type="ECO:0000256" key="4">
    <source>
        <dbReference type="ARBA" id="ARBA00023125"/>
    </source>
</evidence>
<dbReference type="EMBL" id="JARBHA010000018">
    <property type="protein sequence ID" value="KAJ9674138.1"/>
    <property type="molecule type" value="Genomic_DNA"/>
</dbReference>
<keyword evidence="6" id="KW-0804">Transcription</keyword>
<evidence type="ECO:0000256" key="10">
    <source>
        <dbReference type="SAM" id="Coils"/>
    </source>
</evidence>
<evidence type="ECO:0000313" key="13">
    <source>
        <dbReference type="Proteomes" id="UP001168098"/>
    </source>
</evidence>
<sequence>MGFEDVCCTGLGLGLGRQDRPQSRLQSDHQEKKKKLCLKYDNSFPCLTLGPSEDTYQLAAKINDAGKGYGESTDLHRQASSLSAVSSFSNSSIKKERDLCGEVEVEVEVEVEIERVSSRASDEDEEGNSRKKLRLTKEQAVILEDSFKQHSTLNPRQKQVLAKQLNLRPRQVEVWFQNRRARTKLKQTEVDCELLRKRCETLTDENQRLQKELQELKALKLATPLYMQLPAATLTMCPSCERIGSGGDASSKTSFTIGAKPRFCNPFTHPSPAC</sequence>
<dbReference type="Gene3D" id="1.10.10.60">
    <property type="entry name" value="Homeodomain-like"/>
    <property type="match status" value="1"/>
</dbReference>
<dbReference type="SMART" id="SM00340">
    <property type="entry name" value="HALZ"/>
    <property type="match status" value="1"/>
</dbReference>
<comment type="caution">
    <text evidence="12">The sequence shown here is derived from an EMBL/GenBank/DDBJ whole genome shotgun (WGS) entry which is preliminary data.</text>
</comment>
<dbReference type="PROSITE" id="PS50071">
    <property type="entry name" value="HOMEOBOX_2"/>
    <property type="match status" value="1"/>
</dbReference>
<evidence type="ECO:0000259" key="11">
    <source>
        <dbReference type="PROSITE" id="PS50071"/>
    </source>
</evidence>
<evidence type="ECO:0000256" key="8">
    <source>
        <dbReference type="PROSITE-ProRule" id="PRU00108"/>
    </source>
</evidence>
<evidence type="ECO:0000256" key="1">
    <source>
        <dbReference type="ARBA" id="ARBA00004123"/>
    </source>
</evidence>
<keyword evidence="7 8" id="KW-0539">Nucleus</keyword>
<dbReference type="CDD" id="cd00086">
    <property type="entry name" value="homeodomain"/>
    <property type="match status" value="1"/>
</dbReference>
<organism evidence="12 13">
    <name type="scientific">Vitis rotundifolia</name>
    <name type="common">Muscadine grape</name>
    <dbReference type="NCBI Taxonomy" id="103349"/>
    <lineage>
        <taxon>Eukaryota</taxon>
        <taxon>Viridiplantae</taxon>
        <taxon>Streptophyta</taxon>
        <taxon>Embryophyta</taxon>
        <taxon>Tracheophyta</taxon>
        <taxon>Spermatophyta</taxon>
        <taxon>Magnoliopsida</taxon>
        <taxon>eudicotyledons</taxon>
        <taxon>Gunneridae</taxon>
        <taxon>Pentapetalae</taxon>
        <taxon>rosids</taxon>
        <taxon>Vitales</taxon>
        <taxon>Vitaceae</taxon>
        <taxon>Viteae</taxon>
        <taxon>Vitis</taxon>
    </lineage>
</organism>
<evidence type="ECO:0000256" key="2">
    <source>
        <dbReference type="ARBA" id="ARBA00006074"/>
    </source>
</evidence>
<evidence type="ECO:0000256" key="5">
    <source>
        <dbReference type="ARBA" id="ARBA00023155"/>
    </source>
</evidence>
<feature type="coiled-coil region" evidence="10">
    <location>
        <begin position="178"/>
        <end position="222"/>
    </location>
</feature>
<keyword evidence="13" id="KW-1185">Reference proteome</keyword>
<comment type="similarity">
    <text evidence="2">Belongs to the HD-ZIP homeobox family. Class II subfamily.</text>
</comment>